<accession>A0A6I6EX86</accession>
<gene>
    <name evidence="7" type="ORF">GOM49_06835</name>
</gene>
<evidence type="ECO:0000259" key="6">
    <source>
        <dbReference type="Pfam" id="PF00266"/>
    </source>
</evidence>
<dbReference type="InterPro" id="IPR020578">
    <property type="entry name" value="Aminotrans_V_PyrdxlP_BS"/>
</dbReference>
<dbReference type="Gene3D" id="3.40.640.10">
    <property type="entry name" value="Type I PLP-dependent aspartate aminotransferase-like (Major domain)"/>
    <property type="match status" value="1"/>
</dbReference>
<dbReference type="GO" id="GO:0008483">
    <property type="term" value="F:transaminase activity"/>
    <property type="evidence" value="ECO:0007669"/>
    <property type="project" value="UniProtKB-KW"/>
</dbReference>
<reference evidence="7 8" key="1">
    <citation type="submission" date="2019-12" db="EMBL/GenBank/DDBJ databases">
        <title>Genome sequenceing of Clostridium bovifaecis.</title>
        <authorList>
            <person name="Yao Y."/>
        </authorList>
    </citation>
    <scope>NUCLEOTIDE SEQUENCE [LARGE SCALE GENOMIC DNA]</scope>
    <source>
        <strain evidence="7 8">BXX</strain>
    </source>
</reference>
<dbReference type="Pfam" id="PF00266">
    <property type="entry name" value="Aminotran_5"/>
    <property type="match status" value="1"/>
</dbReference>
<evidence type="ECO:0000256" key="1">
    <source>
        <dbReference type="ARBA" id="ARBA00001933"/>
    </source>
</evidence>
<name>A0A6I6EX86_9CLOT</name>
<dbReference type="Gene3D" id="3.90.1150.10">
    <property type="entry name" value="Aspartate Aminotransferase, domain 1"/>
    <property type="match status" value="1"/>
</dbReference>
<dbReference type="InterPro" id="IPR015421">
    <property type="entry name" value="PyrdxlP-dep_Trfase_major"/>
</dbReference>
<sequence>MNFSSYRKLVVGVNTRVPLINGNYGQAINFDNAATTPPLITVVDEVMKFLPLYSSVHRGFGYKSQLSTKLYEDCRNIVSKFVAADPKHNTVIFVKNTTEAINKLSNMLYEKYKDYVVLSTDMEHHSNDLPWRKYNIDYIAVDECGRLSLEDLKKKLEMYNGKVKLVTLTGASNITGYKNPIHEAAKLAHEYGAKILVDGAQLVPHSPVNMKPINSTEHIDYLTFSAHKMYAPFGVGVLIGPKDDFRDVPPDYPGGGTVDIVTHDYVKWFDTPHKDESGSPNVVGVVALASAIETLSLLGMDNIERHENTLTQYALKALSKIPNLKIYCDGMNSNQRIGTISFNIDGINHEIVAKILSYEGGIAVRNGCFCAQPYVQKLLKMSKKEVEERVKTGSHEPGMVRISFGIYNTKREIDVLISLLRKIVSDRKGYIQKYKPLKDNIYFRPIAEE</sequence>
<keyword evidence="7" id="KW-0032">Aminotransferase</keyword>
<keyword evidence="3" id="KW-0663">Pyridoxal phosphate</keyword>
<dbReference type="AlphaFoldDB" id="A0A6I6EX86"/>
<comment type="similarity">
    <text evidence="2">Belongs to the class-V pyridoxal-phosphate-dependent aminotransferase family. Csd subfamily.</text>
</comment>
<dbReference type="EMBL" id="CP046522">
    <property type="protein sequence ID" value="QGU94851.1"/>
    <property type="molecule type" value="Genomic_DNA"/>
</dbReference>
<comment type="catalytic activity">
    <reaction evidence="4">
        <text>(sulfur carrier)-H + L-cysteine = (sulfur carrier)-SH + L-alanine</text>
        <dbReference type="Rhea" id="RHEA:43892"/>
        <dbReference type="Rhea" id="RHEA-COMP:14737"/>
        <dbReference type="Rhea" id="RHEA-COMP:14739"/>
        <dbReference type="ChEBI" id="CHEBI:29917"/>
        <dbReference type="ChEBI" id="CHEBI:35235"/>
        <dbReference type="ChEBI" id="CHEBI:57972"/>
        <dbReference type="ChEBI" id="CHEBI:64428"/>
        <dbReference type="EC" id="2.8.1.7"/>
    </reaction>
</comment>
<evidence type="ECO:0000313" key="7">
    <source>
        <dbReference type="EMBL" id="QGU94851.1"/>
    </source>
</evidence>
<keyword evidence="7" id="KW-0808">Transferase</keyword>
<evidence type="ECO:0000256" key="3">
    <source>
        <dbReference type="ARBA" id="ARBA00022898"/>
    </source>
</evidence>
<proteinExistence type="inferred from homology"/>
<dbReference type="PANTHER" id="PTHR43586:SF8">
    <property type="entry name" value="CYSTEINE DESULFURASE 1, CHLOROPLASTIC"/>
    <property type="match status" value="1"/>
</dbReference>
<dbReference type="InterPro" id="IPR015424">
    <property type="entry name" value="PyrdxlP-dep_Trfase"/>
</dbReference>
<feature type="domain" description="Aminotransferase class V" evidence="6">
    <location>
        <begin position="28"/>
        <end position="416"/>
    </location>
</feature>
<dbReference type="SUPFAM" id="SSF53383">
    <property type="entry name" value="PLP-dependent transferases"/>
    <property type="match status" value="1"/>
</dbReference>
<dbReference type="InterPro" id="IPR000192">
    <property type="entry name" value="Aminotrans_V_dom"/>
</dbReference>
<dbReference type="PROSITE" id="PS00595">
    <property type="entry name" value="AA_TRANSFER_CLASS_5"/>
    <property type="match status" value="1"/>
</dbReference>
<dbReference type="PANTHER" id="PTHR43586">
    <property type="entry name" value="CYSTEINE DESULFURASE"/>
    <property type="match status" value="1"/>
</dbReference>
<organism evidence="7 8">
    <name type="scientific">Clostridium bovifaecis</name>
    <dbReference type="NCBI Taxonomy" id="2184719"/>
    <lineage>
        <taxon>Bacteria</taxon>
        <taxon>Bacillati</taxon>
        <taxon>Bacillota</taxon>
        <taxon>Clostridia</taxon>
        <taxon>Eubacteriales</taxon>
        <taxon>Clostridiaceae</taxon>
        <taxon>Clostridium</taxon>
    </lineage>
</organism>
<keyword evidence="8" id="KW-1185">Reference proteome</keyword>
<dbReference type="Proteomes" id="UP000422764">
    <property type="component" value="Chromosome"/>
</dbReference>
<evidence type="ECO:0000256" key="5">
    <source>
        <dbReference type="RuleBase" id="RU004504"/>
    </source>
</evidence>
<evidence type="ECO:0000256" key="2">
    <source>
        <dbReference type="ARBA" id="ARBA00010447"/>
    </source>
</evidence>
<comment type="cofactor">
    <cofactor evidence="1 5">
        <name>pyridoxal 5'-phosphate</name>
        <dbReference type="ChEBI" id="CHEBI:597326"/>
    </cofactor>
</comment>
<evidence type="ECO:0000256" key="4">
    <source>
        <dbReference type="ARBA" id="ARBA00050776"/>
    </source>
</evidence>
<dbReference type="GO" id="GO:0031071">
    <property type="term" value="F:cysteine desulfurase activity"/>
    <property type="evidence" value="ECO:0007669"/>
    <property type="project" value="UniProtKB-EC"/>
</dbReference>
<protein>
    <submittedName>
        <fullName evidence="7">Aminotransferase class V-fold PLP-dependent enzyme</fullName>
    </submittedName>
</protein>
<dbReference type="InterPro" id="IPR015422">
    <property type="entry name" value="PyrdxlP-dep_Trfase_small"/>
</dbReference>
<evidence type="ECO:0000313" key="8">
    <source>
        <dbReference type="Proteomes" id="UP000422764"/>
    </source>
</evidence>